<comment type="caution">
    <text evidence="2">The sequence shown here is derived from an EMBL/GenBank/DDBJ whole genome shotgun (WGS) entry which is preliminary data.</text>
</comment>
<sequence>MDPSPHPHYHHHHHHHHHHRLHLHLDPRHHHHINIRLCHHLHGTRPPAPVPPPPPIQHRHPTAAAPWQKAAETLHAAGPNDRPQVEASSELEHPALHLEQGGEEMLVGEEEEEEEEPVFVLTYEWAEFFAKSEAKRALAKQQQKKKGRNM</sequence>
<evidence type="ECO:0000313" key="2">
    <source>
        <dbReference type="EMBL" id="KAG8054211.1"/>
    </source>
</evidence>
<dbReference type="PANTHER" id="PTHR48235">
    <property type="entry name" value="OS01G0916700 PROTEIN"/>
    <property type="match status" value="1"/>
</dbReference>
<feature type="compositionally biased region" description="Basic residues" evidence="1">
    <location>
        <begin position="7"/>
        <end position="24"/>
    </location>
</feature>
<reference evidence="2" key="1">
    <citation type="journal article" date="2021" name="bioRxiv">
        <title>Whole Genome Assembly and Annotation of Northern Wild Rice, Zizania palustris L., Supports a Whole Genome Duplication in the Zizania Genus.</title>
        <authorList>
            <person name="Haas M."/>
            <person name="Kono T."/>
            <person name="Macchietto M."/>
            <person name="Millas R."/>
            <person name="McGilp L."/>
            <person name="Shao M."/>
            <person name="Duquette J."/>
            <person name="Hirsch C.N."/>
            <person name="Kimball J."/>
        </authorList>
    </citation>
    <scope>NUCLEOTIDE SEQUENCE</scope>
    <source>
        <tissue evidence="2">Fresh leaf tissue</tissue>
    </source>
</reference>
<protein>
    <submittedName>
        <fullName evidence="2">Uncharacterized protein</fullName>
    </submittedName>
</protein>
<feature type="region of interest" description="Disordered" evidence="1">
    <location>
        <begin position="1"/>
        <end position="24"/>
    </location>
</feature>
<reference evidence="2" key="2">
    <citation type="submission" date="2021-02" db="EMBL/GenBank/DDBJ databases">
        <authorList>
            <person name="Kimball J.A."/>
            <person name="Haas M.W."/>
            <person name="Macchietto M."/>
            <person name="Kono T."/>
            <person name="Duquette J."/>
            <person name="Shao M."/>
        </authorList>
    </citation>
    <scope>NUCLEOTIDE SEQUENCE</scope>
    <source>
        <tissue evidence="2">Fresh leaf tissue</tissue>
    </source>
</reference>
<evidence type="ECO:0000256" key="1">
    <source>
        <dbReference type="SAM" id="MobiDB-lite"/>
    </source>
</evidence>
<keyword evidence="3" id="KW-1185">Reference proteome</keyword>
<proteinExistence type="predicted"/>
<dbReference type="AlphaFoldDB" id="A0A8J5VBX0"/>
<feature type="compositionally biased region" description="Pro residues" evidence="1">
    <location>
        <begin position="46"/>
        <end position="56"/>
    </location>
</feature>
<accession>A0A8J5VBX0</accession>
<feature type="region of interest" description="Disordered" evidence="1">
    <location>
        <begin position="41"/>
        <end position="114"/>
    </location>
</feature>
<dbReference type="EMBL" id="JAAALK010000288">
    <property type="protein sequence ID" value="KAG8054211.1"/>
    <property type="molecule type" value="Genomic_DNA"/>
</dbReference>
<dbReference type="Proteomes" id="UP000729402">
    <property type="component" value="Unassembled WGS sequence"/>
</dbReference>
<organism evidence="2 3">
    <name type="scientific">Zizania palustris</name>
    <name type="common">Northern wild rice</name>
    <dbReference type="NCBI Taxonomy" id="103762"/>
    <lineage>
        <taxon>Eukaryota</taxon>
        <taxon>Viridiplantae</taxon>
        <taxon>Streptophyta</taxon>
        <taxon>Embryophyta</taxon>
        <taxon>Tracheophyta</taxon>
        <taxon>Spermatophyta</taxon>
        <taxon>Magnoliopsida</taxon>
        <taxon>Liliopsida</taxon>
        <taxon>Poales</taxon>
        <taxon>Poaceae</taxon>
        <taxon>BOP clade</taxon>
        <taxon>Oryzoideae</taxon>
        <taxon>Oryzeae</taxon>
        <taxon>Zizaniinae</taxon>
        <taxon>Zizania</taxon>
    </lineage>
</organism>
<dbReference type="PANTHER" id="PTHR48235:SF1">
    <property type="entry name" value="OS01G0916700 PROTEIN"/>
    <property type="match status" value="1"/>
</dbReference>
<gene>
    <name evidence="2" type="ORF">GUJ93_ZPchr0001g31622</name>
</gene>
<name>A0A8J5VBX0_ZIZPA</name>
<evidence type="ECO:0000313" key="3">
    <source>
        <dbReference type="Proteomes" id="UP000729402"/>
    </source>
</evidence>